<dbReference type="Pfam" id="PF13520">
    <property type="entry name" value="AA_permease_2"/>
    <property type="match status" value="1"/>
</dbReference>
<evidence type="ECO:0000256" key="6">
    <source>
        <dbReference type="SAM" id="Phobius"/>
    </source>
</evidence>
<reference evidence="8 9" key="1">
    <citation type="journal article" date="2015" name="BMC Genomics">
        <title>Gene expression during zombie ant biting behavior reflects the complexity underlying fungal parasitic behavioral manipulation.</title>
        <authorList>
            <person name="de Bekker C."/>
            <person name="Ohm R.A."/>
            <person name="Loreto R.G."/>
            <person name="Sebastian A."/>
            <person name="Albert I."/>
            <person name="Merrow M."/>
            <person name="Brachmann A."/>
            <person name="Hughes D.P."/>
        </authorList>
    </citation>
    <scope>NUCLEOTIDE SEQUENCE [LARGE SCALE GENOMIC DNA]</scope>
    <source>
        <strain evidence="8 9">SC16a</strain>
    </source>
</reference>
<dbReference type="GO" id="GO:0016020">
    <property type="term" value="C:membrane"/>
    <property type="evidence" value="ECO:0007669"/>
    <property type="project" value="UniProtKB-SubCell"/>
</dbReference>
<evidence type="ECO:0000313" key="9">
    <source>
        <dbReference type="Proteomes" id="UP000037136"/>
    </source>
</evidence>
<feature type="transmembrane region" description="Helical" evidence="6">
    <location>
        <begin position="345"/>
        <end position="366"/>
    </location>
</feature>
<dbReference type="PANTHER" id="PTHR45649:SF13">
    <property type="entry name" value="THIAMINE TRANSPORTER THI9"/>
    <property type="match status" value="1"/>
</dbReference>
<comment type="subcellular location">
    <subcellularLocation>
        <location evidence="1">Membrane</location>
        <topology evidence="1">Multi-pass membrane protein</topology>
    </subcellularLocation>
</comment>
<dbReference type="InterPro" id="IPR002293">
    <property type="entry name" value="AA/rel_permease1"/>
</dbReference>
<keyword evidence="5 6" id="KW-0472">Membrane</keyword>
<keyword evidence="4 6" id="KW-1133">Transmembrane helix</keyword>
<evidence type="ECO:0000256" key="4">
    <source>
        <dbReference type="ARBA" id="ARBA00022989"/>
    </source>
</evidence>
<proteinExistence type="predicted"/>
<dbReference type="AlphaFoldDB" id="A0A2A9PNM5"/>
<dbReference type="OrthoDB" id="10054429at2759"/>
<evidence type="ECO:0000256" key="5">
    <source>
        <dbReference type="ARBA" id="ARBA00023136"/>
    </source>
</evidence>
<evidence type="ECO:0000313" key="8">
    <source>
        <dbReference type="EMBL" id="PFH62472.1"/>
    </source>
</evidence>
<accession>A0A2A9PNM5</accession>
<keyword evidence="9" id="KW-1185">Reference proteome</keyword>
<feature type="chain" id="PRO_5013083569" description="Amino acid permease/ SLC12A domain-containing protein" evidence="7">
    <location>
        <begin position="29"/>
        <end position="461"/>
    </location>
</feature>
<feature type="transmembrane region" description="Helical" evidence="6">
    <location>
        <begin position="418"/>
        <end position="441"/>
    </location>
</feature>
<sequence length="461" mass="50908">MRTGGPQAAFMSWTLVSIISCLLALSMAEIAAALPTAGGIYFWAYHLGGPKWGPFISWMTAWWNFAFWVLATPGTQQGATNFLISALEINFPETAYLRQGWFQLLATLCGLLIALLPNVTSQRLLQLYFRFAIAMFFVLFFVFWIWFPISVQGRFQSPEFVFKKFYNGVNQGSSQQASDSYCWMISLLFGAWEFGGYDAAAHLAEETRHASKTVARGMWLSTVSTTILSIPTVVLILFCIQDFEALISAHYANNWAQFLVDVVGRRGATAILVMSWIDCTCSTAACLLSAQRVTFAISRDNILPGSVWIKKVGGGNSIPVNAAIFVVSIAAAVSCSILGSTVAFSAITAATVSCQNMSYLFLLLTRHTLGRSRFKPASWNLGSLSRVIGYITILWLSLLSVVLLLPQVFPVTMETLNYSPICLAFVTFVSVIGWHLPCGWGGRYWFKGPRRTLSTAQSEET</sequence>
<dbReference type="Gene3D" id="1.20.1740.10">
    <property type="entry name" value="Amino acid/polyamine transporter I"/>
    <property type="match status" value="1"/>
</dbReference>
<dbReference type="EMBL" id="LAZP02000027">
    <property type="protein sequence ID" value="PFH62472.1"/>
    <property type="molecule type" value="Genomic_DNA"/>
</dbReference>
<feature type="transmembrane region" description="Helical" evidence="6">
    <location>
        <begin position="127"/>
        <end position="147"/>
    </location>
</feature>
<feature type="transmembrane region" description="Helical" evidence="6">
    <location>
        <begin position="218"/>
        <end position="240"/>
    </location>
</feature>
<feature type="signal peptide" evidence="7">
    <location>
        <begin position="1"/>
        <end position="28"/>
    </location>
</feature>
<organism evidence="8 9">
    <name type="scientific">Ophiocordyceps unilateralis</name>
    <name type="common">Zombie-ant fungus</name>
    <name type="synonym">Torrubia unilateralis</name>
    <dbReference type="NCBI Taxonomy" id="268505"/>
    <lineage>
        <taxon>Eukaryota</taxon>
        <taxon>Fungi</taxon>
        <taxon>Dikarya</taxon>
        <taxon>Ascomycota</taxon>
        <taxon>Pezizomycotina</taxon>
        <taxon>Sordariomycetes</taxon>
        <taxon>Hypocreomycetidae</taxon>
        <taxon>Hypocreales</taxon>
        <taxon>Ophiocordycipitaceae</taxon>
        <taxon>Ophiocordyceps</taxon>
    </lineage>
</organism>
<keyword evidence="2" id="KW-0813">Transport</keyword>
<keyword evidence="7" id="KW-0732">Signal</keyword>
<protein>
    <recommendedName>
        <fullName evidence="10">Amino acid permease/ SLC12A domain-containing protein</fullName>
    </recommendedName>
</protein>
<dbReference type="PROSITE" id="PS51257">
    <property type="entry name" value="PROKAR_LIPOPROTEIN"/>
    <property type="match status" value="1"/>
</dbReference>
<dbReference type="Proteomes" id="UP000037136">
    <property type="component" value="Unassembled WGS sequence"/>
</dbReference>
<evidence type="ECO:0000256" key="1">
    <source>
        <dbReference type="ARBA" id="ARBA00004141"/>
    </source>
</evidence>
<gene>
    <name evidence="8" type="ORF">XA68_13374</name>
</gene>
<evidence type="ECO:0000256" key="3">
    <source>
        <dbReference type="ARBA" id="ARBA00022692"/>
    </source>
</evidence>
<evidence type="ECO:0000256" key="7">
    <source>
        <dbReference type="SAM" id="SignalP"/>
    </source>
</evidence>
<keyword evidence="3 6" id="KW-0812">Transmembrane</keyword>
<dbReference type="PIRSF" id="PIRSF006060">
    <property type="entry name" value="AA_transporter"/>
    <property type="match status" value="1"/>
</dbReference>
<evidence type="ECO:0008006" key="10">
    <source>
        <dbReference type="Google" id="ProtNLM"/>
    </source>
</evidence>
<evidence type="ECO:0000256" key="2">
    <source>
        <dbReference type="ARBA" id="ARBA00022448"/>
    </source>
</evidence>
<comment type="caution">
    <text evidence="8">The sequence shown here is derived from an EMBL/GenBank/DDBJ whole genome shotgun (WGS) entry which is preliminary data.</text>
</comment>
<feature type="transmembrane region" description="Helical" evidence="6">
    <location>
        <begin position="318"/>
        <end position="339"/>
    </location>
</feature>
<dbReference type="STRING" id="268505.A0A2A9PNM5"/>
<dbReference type="GO" id="GO:0022857">
    <property type="term" value="F:transmembrane transporter activity"/>
    <property type="evidence" value="ECO:0007669"/>
    <property type="project" value="InterPro"/>
</dbReference>
<dbReference type="PANTHER" id="PTHR45649">
    <property type="entry name" value="AMINO-ACID PERMEASE BAT1"/>
    <property type="match status" value="1"/>
</dbReference>
<name>A0A2A9PNM5_OPHUN</name>
<feature type="transmembrane region" description="Helical" evidence="6">
    <location>
        <begin position="101"/>
        <end position="120"/>
    </location>
</feature>
<reference evidence="8 9" key="2">
    <citation type="journal article" date="2017" name="Sci. Rep.">
        <title>Ant-infecting Ophiocordyceps genomes reveal a high diversity of potential behavioral manipulation genes and a possible major role for enterotoxins.</title>
        <authorList>
            <person name="de Bekker C."/>
            <person name="Ohm R.A."/>
            <person name="Evans H.C."/>
            <person name="Brachmann A."/>
            <person name="Hughes D.P."/>
        </authorList>
    </citation>
    <scope>NUCLEOTIDE SEQUENCE [LARGE SCALE GENOMIC DNA]</scope>
    <source>
        <strain evidence="8 9">SC16a</strain>
    </source>
</reference>
<feature type="transmembrane region" description="Helical" evidence="6">
    <location>
        <begin position="387"/>
        <end position="406"/>
    </location>
</feature>